<proteinExistence type="predicted"/>
<keyword evidence="1" id="KW-0472">Membrane</keyword>
<keyword evidence="1" id="KW-1133">Transmembrane helix</keyword>
<dbReference type="EMBL" id="MTEI01000004">
    <property type="protein sequence ID" value="OQW88318.1"/>
    <property type="molecule type" value="Genomic_DNA"/>
</dbReference>
<name>A0A1W9KUU9_9BURK</name>
<accession>A0A1W9KUU9</accession>
<reference evidence="2 3" key="1">
    <citation type="submission" date="2017-01" db="EMBL/GenBank/DDBJ databases">
        <title>Novel large sulfur bacteria in the metagenomes of groundwater-fed chemosynthetic microbial mats in the Lake Huron basin.</title>
        <authorList>
            <person name="Sharrar A.M."/>
            <person name="Flood B.E."/>
            <person name="Bailey J.V."/>
            <person name="Jones D.S."/>
            <person name="Biddanda B."/>
            <person name="Ruberg S.A."/>
            <person name="Marcus D.N."/>
            <person name="Dick G.J."/>
        </authorList>
    </citation>
    <scope>NUCLEOTIDE SEQUENCE [LARGE SCALE GENOMIC DNA]</scope>
    <source>
        <strain evidence="2">A7</strain>
    </source>
</reference>
<dbReference type="AlphaFoldDB" id="A0A1W9KUU9"/>
<feature type="transmembrane region" description="Helical" evidence="1">
    <location>
        <begin position="47"/>
        <end position="64"/>
    </location>
</feature>
<protein>
    <submittedName>
        <fullName evidence="2">Uncharacterized protein</fullName>
    </submittedName>
</protein>
<evidence type="ECO:0000256" key="1">
    <source>
        <dbReference type="SAM" id="Phobius"/>
    </source>
</evidence>
<evidence type="ECO:0000313" key="2">
    <source>
        <dbReference type="EMBL" id="OQW88318.1"/>
    </source>
</evidence>
<comment type="caution">
    <text evidence="2">The sequence shown here is derived from an EMBL/GenBank/DDBJ whole genome shotgun (WGS) entry which is preliminary data.</text>
</comment>
<sequence length="85" mass="9545">MVKEQTHPHVKLDADQRADLVRRSYAAWFKAGGTETPTERSGVKMRLGLAYVVLHGTGGVLAVYRVRPDNMALRVLKRWPVSLES</sequence>
<organism evidence="2 3">
    <name type="scientific">Rhodoferax ferrireducens</name>
    <dbReference type="NCBI Taxonomy" id="192843"/>
    <lineage>
        <taxon>Bacteria</taxon>
        <taxon>Pseudomonadati</taxon>
        <taxon>Pseudomonadota</taxon>
        <taxon>Betaproteobacteria</taxon>
        <taxon>Burkholderiales</taxon>
        <taxon>Comamonadaceae</taxon>
        <taxon>Rhodoferax</taxon>
    </lineage>
</organism>
<keyword evidence="1" id="KW-0812">Transmembrane</keyword>
<dbReference type="Proteomes" id="UP000192505">
    <property type="component" value="Unassembled WGS sequence"/>
</dbReference>
<gene>
    <name evidence="2" type="ORF">BWK72_08475</name>
</gene>
<evidence type="ECO:0000313" key="3">
    <source>
        <dbReference type="Proteomes" id="UP000192505"/>
    </source>
</evidence>